<dbReference type="PANTHER" id="PTHR10000:SF8">
    <property type="entry name" value="HAD SUPERFAMILY HYDROLASE-LIKE, TYPE 3"/>
    <property type="match status" value="1"/>
</dbReference>
<dbReference type="GO" id="GO:0016791">
    <property type="term" value="F:phosphatase activity"/>
    <property type="evidence" value="ECO:0007669"/>
    <property type="project" value="TreeGrafter"/>
</dbReference>
<dbReference type="PANTHER" id="PTHR10000">
    <property type="entry name" value="PHOSPHOSERINE PHOSPHATASE"/>
    <property type="match status" value="1"/>
</dbReference>
<dbReference type="Proteomes" id="UP000182077">
    <property type="component" value="Unassembled WGS sequence"/>
</dbReference>
<dbReference type="InterPro" id="IPR000150">
    <property type="entry name" value="Cof"/>
</dbReference>
<dbReference type="RefSeq" id="WP_071857855.1">
    <property type="nucleotide sequence ID" value="NZ_JBHSHK010000023.1"/>
</dbReference>
<accession>A0A1L8TNM2</accession>
<dbReference type="InterPro" id="IPR006379">
    <property type="entry name" value="HAD-SF_hydro_IIB"/>
</dbReference>
<protein>
    <recommendedName>
        <fullName evidence="3">Cof-like hydrolase</fullName>
    </recommendedName>
</protein>
<dbReference type="OrthoDB" id="9790031at2"/>
<dbReference type="NCBIfam" id="TIGR01484">
    <property type="entry name" value="HAD-SF-IIB"/>
    <property type="match status" value="1"/>
</dbReference>
<gene>
    <name evidence="1" type="ORF">RV04_GL001983</name>
</gene>
<dbReference type="SFLD" id="SFLDS00003">
    <property type="entry name" value="Haloacid_Dehalogenase"/>
    <property type="match status" value="1"/>
</dbReference>
<dbReference type="PROSITE" id="PS01228">
    <property type="entry name" value="COF_1"/>
    <property type="match status" value="1"/>
</dbReference>
<dbReference type="Gene3D" id="3.30.1240.10">
    <property type="match status" value="1"/>
</dbReference>
<dbReference type="GO" id="GO:0005829">
    <property type="term" value="C:cytosol"/>
    <property type="evidence" value="ECO:0007669"/>
    <property type="project" value="TreeGrafter"/>
</dbReference>
<reference evidence="1 2" key="1">
    <citation type="submission" date="2014-12" db="EMBL/GenBank/DDBJ databases">
        <title>Draft genome sequences of 29 type strains of Enterococci.</title>
        <authorList>
            <person name="Zhong Z."/>
            <person name="Sun Z."/>
            <person name="Liu W."/>
            <person name="Zhang W."/>
            <person name="Zhang H."/>
        </authorList>
    </citation>
    <scope>NUCLEOTIDE SEQUENCE [LARGE SCALE GENOMIC DNA]</scope>
    <source>
        <strain evidence="1 2">DSM 17122</strain>
    </source>
</reference>
<keyword evidence="2" id="KW-1185">Reference proteome</keyword>
<evidence type="ECO:0000313" key="2">
    <source>
        <dbReference type="Proteomes" id="UP000182077"/>
    </source>
</evidence>
<evidence type="ECO:0000313" key="1">
    <source>
        <dbReference type="EMBL" id="OJG45694.1"/>
    </source>
</evidence>
<dbReference type="Gene3D" id="3.40.50.1000">
    <property type="entry name" value="HAD superfamily/HAD-like"/>
    <property type="match status" value="1"/>
</dbReference>
<dbReference type="GO" id="GO:0000287">
    <property type="term" value="F:magnesium ion binding"/>
    <property type="evidence" value="ECO:0007669"/>
    <property type="project" value="TreeGrafter"/>
</dbReference>
<dbReference type="AlphaFoldDB" id="A0A1L8TNM2"/>
<dbReference type="NCBIfam" id="TIGR00099">
    <property type="entry name" value="Cof-subfamily"/>
    <property type="match status" value="1"/>
</dbReference>
<dbReference type="CDD" id="cd07516">
    <property type="entry name" value="HAD_Pase"/>
    <property type="match status" value="1"/>
</dbReference>
<dbReference type="STRING" id="249189.RV04_GL001983"/>
<name>A0A1L8TNM2_9ENTE</name>
<organism evidence="1 2">
    <name type="scientific">Enterococcus hermanniensis</name>
    <dbReference type="NCBI Taxonomy" id="249189"/>
    <lineage>
        <taxon>Bacteria</taxon>
        <taxon>Bacillati</taxon>
        <taxon>Bacillota</taxon>
        <taxon>Bacilli</taxon>
        <taxon>Lactobacillales</taxon>
        <taxon>Enterococcaceae</taxon>
        <taxon>Enterococcus</taxon>
    </lineage>
</organism>
<evidence type="ECO:0008006" key="3">
    <source>
        <dbReference type="Google" id="ProtNLM"/>
    </source>
</evidence>
<dbReference type="SUPFAM" id="SSF56784">
    <property type="entry name" value="HAD-like"/>
    <property type="match status" value="1"/>
</dbReference>
<dbReference type="SFLD" id="SFLDG01140">
    <property type="entry name" value="C2.B:_Phosphomannomutase_and_P"/>
    <property type="match status" value="1"/>
</dbReference>
<dbReference type="InterPro" id="IPR023214">
    <property type="entry name" value="HAD_sf"/>
</dbReference>
<proteinExistence type="predicted"/>
<dbReference type="SFLD" id="SFLDG01144">
    <property type="entry name" value="C2.B.4:_PGP_Like"/>
    <property type="match status" value="1"/>
</dbReference>
<comment type="caution">
    <text evidence="1">The sequence shown here is derived from an EMBL/GenBank/DDBJ whole genome shotgun (WGS) entry which is preliminary data.</text>
</comment>
<sequence>MIKLVAIDLDGTLLTDAKTISDTNKKILAEAKERGVKIVICTGRPLIAIKNYLTELNLLDANDYSITFNGGLIQTNTGEILGKTAMSLDDVQHLHQLLAKIALPMDVLSDALCYQIATAPEHPSIYPTLNKALTYVAKDAAELGASTLYNKVVSATDVDYLDQQIAKIPAEDYERFEIFKTRANLLEFMPKGVTKAFGLSVLGEHLGILPNEMMALGDEANDLSMISYAGMGVAMENATDGVKSAANFVTRTNQADGVAHAIQKFVFNEAKGGN</sequence>
<dbReference type="InterPro" id="IPR036412">
    <property type="entry name" value="HAD-like_sf"/>
</dbReference>
<dbReference type="EMBL" id="JXKQ01000005">
    <property type="protein sequence ID" value="OJG45694.1"/>
    <property type="molecule type" value="Genomic_DNA"/>
</dbReference>
<dbReference type="Pfam" id="PF08282">
    <property type="entry name" value="Hydrolase_3"/>
    <property type="match status" value="1"/>
</dbReference>